<sequence>MPKQQHEMDVPEGALQLDLFGEFDAAERADHRAADAVAISDAAFDELVRTQTVNAAAAEAAGIYNVDIETTVRICPACGGWEPNEMLMGTNHGISRHYLVQLETGEWANGGMYFGQMWCLALELTASHATYGDRDLHPRQYAMIARLRPEVRESYDQEVAARPHRCAPMPTKRATRTATS</sequence>
<dbReference type="EMBL" id="MF600313">
    <property type="protein sequence ID" value="AVN58568.1"/>
    <property type="molecule type" value="Genomic_DNA"/>
</dbReference>
<keyword evidence="1" id="KW-0614">Plasmid</keyword>
<protein>
    <submittedName>
        <fullName evidence="1">Uncharacterized protein</fullName>
    </submittedName>
</protein>
<proteinExistence type="predicted"/>
<dbReference type="AlphaFoldDB" id="A0A343VRP4"/>
<name>A0A343VRP4_9MYCO</name>
<dbReference type="RefSeq" id="WP_155921998.1">
    <property type="nucleotide sequence ID" value="NZ_MF600313.1"/>
</dbReference>
<organism evidence="1">
    <name type="scientific">Mycolicibacterium sp. CBMA 213</name>
    <dbReference type="NCBI Taxonomy" id="1968788"/>
    <lineage>
        <taxon>Bacteria</taxon>
        <taxon>Bacillati</taxon>
        <taxon>Actinomycetota</taxon>
        <taxon>Actinomycetes</taxon>
        <taxon>Mycobacteriales</taxon>
        <taxon>Mycobacteriaceae</taxon>
        <taxon>Mycolicibacterium</taxon>
    </lineage>
</organism>
<evidence type="ECO:0000313" key="1">
    <source>
        <dbReference type="EMBL" id="AVN58568.1"/>
    </source>
</evidence>
<geneLocation type="plasmid" evidence="1">
    <name>pCBMA213_1</name>
</geneLocation>
<reference evidence="1" key="1">
    <citation type="journal article" date="2018" name="Front. Microbiol.">
        <title>Beyond the Limits: tRNA Array Units in Mycobacterium Genomes.</title>
        <authorList>
            <person name="Morgado S.M."/>
            <person name="Vicente A.C."/>
        </authorList>
    </citation>
    <scope>NUCLEOTIDE SEQUENCE</scope>
    <source>
        <strain evidence="1">CBMA 213</strain>
        <plasmid evidence="1">pCBMA213_1</plasmid>
    </source>
</reference>
<accession>A0A343VRP4</accession>
<gene>
    <name evidence="1" type="ORF">B5P44_p00273</name>
</gene>